<proteinExistence type="predicted"/>
<sequence length="408" mass="49050">MNFLSLFTSSTKQQSKLQKIKIYKDEQCQNYFQNLNIEDNTQCQKILDQIDMQNQLGDEVRKVLILITCQKDKKCISQRIVNKQEQIAKILQNTPQNLEFYIIYQEIKLIKLQESQSYHQKIWNHITINSKDHSFRQGTLLKKSKTGQFRERLFKLQKDTLIYEKNEKHEKNRTKQSCISLDSMQIEKQPDKNLTFLIKCDQKTYQIKAQSRTDFDGWLYSLHNQIMKWKEVKLLLDYDKKIEQCAYQKVEKLKSLPTQFKSVKFIAQNNSYITKQFKNYLENNRSELEQKMFYFLQLSYESETQQQGQKNFKQMIEKKDLLLSEIQEMIKEDENFSKLEKIQSNQFKQEITIYFDKQIIPDFLLKINLSEILLDFSIHQFKQFYKFPLLDSSGFYQDPTNIVNVNSE</sequence>
<keyword evidence="3" id="KW-1185">Reference proteome</keyword>
<feature type="domain" description="PH" evidence="1">
    <location>
        <begin position="133"/>
        <end position="227"/>
    </location>
</feature>
<comment type="caution">
    <text evidence="2">The sequence shown here is derived from an EMBL/GenBank/DDBJ whole genome shotgun (WGS) entry which is preliminary data.</text>
</comment>
<dbReference type="AlphaFoldDB" id="A0A8S1JYA0"/>
<dbReference type="PROSITE" id="PS50003">
    <property type="entry name" value="PH_DOMAIN"/>
    <property type="match status" value="1"/>
</dbReference>
<evidence type="ECO:0000313" key="3">
    <source>
        <dbReference type="Proteomes" id="UP000688137"/>
    </source>
</evidence>
<dbReference type="Proteomes" id="UP000688137">
    <property type="component" value="Unassembled WGS sequence"/>
</dbReference>
<reference evidence="2" key="1">
    <citation type="submission" date="2021-01" db="EMBL/GenBank/DDBJ databases">
        <authorList>
            <consortium name="Genoscope - CEA"/>
            <person name="William W."/>
        </authorList>
    </citation>
    <scope>NUCLEOTIDE SEQUENCE</scope>
</reference>
<accession>A0A8S1JYA0</accession>
<protein>
    <recommendedName>
        <fullName evidence="1">PH domain-containing protein</fullName>
    </recommendedName>
</protein>
<evidence type="ECO:0000313" key="2">
    <source>
        <dbReference type="EMBL" id="CAD8045246.1"/>
    </source>
</evidence>
<name>A0A8S1JYA0_PARPR</name>
<gene>
    <name evidence="2" type="ORF">PPRIM_AZ9-3.1.T0090272</name>
</gene>
<dbReference type="SMART" id="SM00233">
    <property type="entry name" value="PH"/>
    <property type="match status" value="1"/>
</dbReference>
<dbReference type="OMA" id="WNHITIN"/>
<evidence type="ECO:0000259" key="1">
    <source>
        <dbReference type="PROSITE" id="PS50003"/>
    </source>
</evidence>
<dbReference type="Pfam" id="PF00169">
    <property type="entry name" value="PH"/>
    <property type="match status" value="1"/>
</dbReference>
<organism evidence="2 3">
    <name type="scientific">Paramecium primaurelia</name>
    <dbReference type="NCBI Taxonomy" id="5886"/>
    <lineage>
        <taxon>Eukaryota</taxon>
        <taxon>Sar</taxon>
        <taxon>Alveolata</taxon>
        <taxon>Ciliophora</taxon>
        <taxon>Intramacronucleata</taxon>
        <taxon>Oligohymenophorea</taxon>
        <taxon>Peniculida</taxon>
        <taxon>Parameciidae</taxon>
        <taxon>Paramecium</taxon>
    </lineage>
</organism>
<dbReference type="EMBL" id="CAJJDM010000006">
    <property type="protein sequence ID" value="CAD8045246.1"/>
    <property type="molecule type" value="Genomic_DNA"/>
</dbReference>
<dbReference type="InterPro" id="IPR001849">
    <property type="entry name" value="PH_domain"/>
</dbReference>